<name>A0A6H9TCN5_9BURK</name>
<gene>
    <name evidence="4" type="ORF">BLA24064_05066</name>
    <name evidence="3" type="ORF">F7R21_30320</name>
</gene>
<reference evidence="3 5" key="1">
    <citation type="submission" date="2019-09" db="EMBL/GenBank/DDBJ databases">
        <title>Draft genome sequences of 48 bacterial type strains from the CCUG.</title>
        <authorList>
            <person name="Tunovic T."/>
            <person name="Pineiro-Iglesias B."/>
            <person name="Unosson C."/>
            <person name="Inganas E."/>
            <person name="Ohlen M."/>
            <person name="Cardew S."/>
            <person name="Jensie-Markopoulos S."/>
            <person name="Salva-Serra F."/>
            <person name="Jaen-Luchoro D."/>
            <person name="Karlsson R."/>
            <person name="Svensson-Stadler L."/>
            <person name="Chun J."/>
            <person name="Moore E."/>
        </authorList>
    </citation>
    <scope>NUCLEOTIDE SEQUENCE [LARGE SCALE GENOMIC DNA]</scope>
    <source>
        <strain evidence="3 5">CCUG 54555</strain>
    </source>
</reference>
<dbReference type="EMBL" id="CABVPL010000049">
    <property type="protein sequence ID" value="VWC06200.1"/>
    <property type="molecule type" value="Genomic_DNA"/>
</dbReference>
<accession>A0A6H9TCN5</accession>
<sequence length="94" mass="9069">MRRVALAVVLCATVFAAACSDDAPHDAHAADASQPARASSGSASAFNSDAGASAATSDAAPLAPPVVHYPPDDDDDAKPAMNAGASGVAAAPSH</sequence>
<evidence type="ECO:0000256" key="2">
    <source>
        <dbReference type="SAM" id="SignalP"/>
    </source>
</evidence>
<reference evidence="4 6" key="2">
    <citation type="submission" date="2019-09" db="EMBL/GenBank/DDBJ databases">
        <authorList>
            <person name="Depoorter E."/>
        </authorList>
    </citation>
    <scope>NUCLEOTIDE SEQUENCE [LARGE SCALE GENOMIC DNA]</scope>
    <source>
        <strain evidence="4">LMG 24064</strain>
    </source>
</reference>
<evidence type="ECO:0000313" key="5">
    <source>
        <dbReference type="Proteomes" id="UP000430232"/>
    </source>
</evidence>
<dbReference type="RefSeq" id="WP_151068234.1">
    <property type="nucleotide sequence ID" value="NZ_CABVPL010000049.1"/>
</dbReference>
<feature type="signal peptide" evidence="2">
    <location>
        <begin position="1"/>
        <end position="20"/>
    </location>
</feature>
<feature type="chain" id="PRO_5044633014" evidence="2">
    <location>
        <begin position="21"/>
        <end position="94"/>
    </location>
</feature>
<evidence type="ECO:0000313" key="4">
    <source>
        <dbReference type="EMBL" id="VWC06200.1"/>
    </source>
</evidence>
<dbReference type="Proteomes" id="UP000430232">
    <property type="component" value="Unassembled WGS sequence"/>
</dbReference>
<dbReference type="GeneID" id="99792359"/>
<evidence type="ECO:0000313" key="3">
    <source>
        <dbReference type="EMBL" id="KAB0632036.1"/>
    </source>
</evidence>
<proteinExistence type="predicted"/>
<dbReference type="Proteomes" id="UP000494222">
    <property type="component" value="Unassembled WGS sequence"/>
</dbReference>
<dbReference type="AlphaFoldDB" id="A0A6H9TCN5"/>
<feature type="compositionally biased region" description="Low complexity" evidence="1">
    <location>
        <begin position="30"/>
        <end position="40"/>
    </location>
</feature>
<feature type="compositionally biased region" description="Low complexity" evidence="1">
    <location>
        <begin position="79"/>
        <end position="94"/>
    </location>
</feature>
<organism evidence="3 5">
    <name type="scientific">Burkholderia latens</name>
    <dbReference type="NCBI Taxonomy" id="488446"/>
    <lineage>
        <taxon>Bacteria</taxon>
        <taxon>Pseudomonadati</taxon>
        <taxon>Pseudomonadota</taxon>
        <taxon>Betaproteobacteria</taxon>
        <taxon>Burkholderiales</taxon>
        <taxon>Burkholderiaceae</taxon>
        <taxon>Burkholderia</taxon>
        <taxon>Burkholderia cepacia complex</taxon>
    </lineage>
</organism>
<feature type="region of interest" description="Disordered" evidence="1">
    <location>
        <begin position="23"/>
        <end position="94"/>
    </location>
</feature>
<dbReference type="EMBL" id="VZOJ01000141">
    <property type="protein sequence ID" value="KAB0632036.1"/>
    <property type="molecule type" value="Genomic_DNA"/>
</dbReference>
<feature type="compositionally biased region" description="Low complexity" evidence="1">
    <location>
        <begin position="48"/>
        <end position="61"/>
    </location>
</feature>
<dbReference type="PROSITE" id="PS51257">
    <property type="entry name" value="PROKAR_LIPOPROTEIN"/>
    <property type="match status" value="1"/>
</dbReference>
<evidence type="ECO:0000313" key="6">
    <source>
        <dbReference type="Proteomes" id="UP000494222"/>
    </source>
</evidence>
<keyword evidence="2" id="KW-0732">Signal</keyword>
<evidence type="ECO:0000256" key="1">
    <source>
        <dbReference type="SAM" id="MobiDB-lite"/>
    </source>
</evidence>
<keyword evidence="4" id="KW-0449">Lipoprotein</keyword>
<keyword evidence="5" id="KW-1185">Reference proteome</keyword>
<protein>
    <submittedName>
        <fullName evidence="4">Putative lipoprotein</fullName>
    </submittedName>
</protein>